<evidence type="ECO:0000313" key="3">
    <source>
        <dbReference type="Proteomes" id="UP000294599"/>
    </source>
</evidence>
<comment type="caution">
    <text evidence="2">The sequence shown here is derived from an EMBL/GenBank/DDBJ whole genome shotgun (WGS) entry which is preliminary data.</text>
</comment>
<dbReference type="Proteomes" id="UP000294599">
    <property type="component" value="Unassembled WGS sequence"/>
</dbReference>
<keyword evidence="3" id="KW-1185">Reference proteome</keyword>
<dbReference type="EMBL" id="SMAF01000011">
    <property type="protein sequence ID" value="TCS97749.1"/>
    <property type="molecule type" value="Genomic_DNA"/>
</dbReference>
<dbReference type="AlphaFoldDB" id="A0A4R3LCW8"/>
<sequence>MIFVKVLSVLFSLALLCGNAHGGQEEYFSLELELKVNSQVVATPSLTVRADTPARVMVEDQSGIWSGAMFSVRVKPSAEKGDQVAVLTELVIHEKRGDDWILAAEATIQSIPTYFNEEPAVVTVPAAGASRLAGSMLTIALVVQPINPDGSSRISVGPNGRFGVALAGSWR</sequence>
<gene>
    <name evidence="2" type="ORF">EDC25_11129</name>
</gene>
<keyword evidence="1" id="KW-0732">Signal</keyword>
<proteinExistence type="predicted"/>
<feature type="chain" id="PRO_5020684417" evidence="1">
    <location>
        <begin position="23"/>
        <end position="171"/>
    </location>
</feature>
<evidence type="ECO:0000256" key="1">
    <source>
        <dbReference type="SAM" id="SignalP"/>
    </source>
</evidence>
<protein>
    <submittedName>
        <fullName evidence="2">Uncharacterized protein</fullName>
    </submittedName>
</protein>
<accession>A0A4R3LCW8</accession>
<organism evidence="2 3">
    <name type="scientific">Pseudofulvimonas gallinarii</name>
    <dbReference type="NCBI Taxonomy" id="634155"/>
    <lineage>
        <taxon>Bacteria</taxon>
        <taxon>Pseudomonadati</taxon>
        <taxon>Pseudomonadota</taxon>
        <taxon>Gammaproteobacteria</taxon>
        <taxon>Lysobacterales</taxon>
        <taxon>Rhodanobacteraceae</taxon>
        <taxon>Pseudofulvimonas</taxon>
    </lineage>
</organism>
<dbReference type="RefSeq" id="WP_132577424.1">
    <property type="nucleotide sequence ID" value="NZ_JBHLWF010000022.1"/>
</dbReference>
<reference evidence="2 3" key="1">
    <citation type="submission" date="2019-03" db="EMBL/GenBank/DDBJ databases">
        <title>Genomic Encyclopedia of Type Strains, Phase IV (KMG-IV): sequencing the most valuable type-strain genomes for metagenomic binning, comparative biology and taxonomic classification.</title>
        <authorList>
            <person name="Goeker M."/>
        </authorList>
    </citation>
    <scope>NUCLEOTIDE SEQUENCE [LARGE SCALE GENOMIC DNA]</scope>
    <source>
        <strain evidence="2 3">DSM 21944</strain>
    </source>
</reference>
<feature type="signal peptide" evidence="1">
    <location>
        <begin position="1"/>
        <end position="22"/>
    </location>
</feature>
<name>A0A4R3LCW8_9GAMM</name>
<evidence type="ECO:0000313" key="2">
    <source>
        <dbReference type="EMBL" id="TCS97749.1"/>
    </source>
</evidence>